<evidence type="ECO:0008006" key="3">
    <source>
        <dbReference type="Google" id="ProtNLM"/>
    </source>
</evidence>
<dbReference type="PANTHER" id="PTHR32063:SF0">
    <property type="entry name" value="SWARMING MOTILITY PROTEIN SWRC"/>
    <property type="match status" value="1"/>
</dbReference>
<keyword evidence="1" id="KW-1133">Transmembrane helix</keyword>
<dbReference type="InterPro" id="IPR001036">
    <property type="entry name" value="Acrflvin-R"/>
</dbReference>
<evidence type="ECO:0000313" key="2">
    <source>
        <dbReference type="EMBL" id="GAG64075.1"/>
    </source>
</evidence>
<proteinExistence type="predicted"/>
<accession>X0Z3Z3</accession>
<reference evidence="2" key="1">
    <citation type="journal article" date="2014" name="Front. Microbiol.">
        <title>High frequency of phylogenetically diverse reductive dehalogenase-homologous genes in deep subseafloor sedimentary metagenomes.</title>
        <authorList>
            <person name="Kawai M."/>
            <person name="Futagami T."/>
            <person name="Toyoda A."/>
            <person name="Takaki Y."/>
            <person name="Nishi S."/>
            <person name="Hori S."/>
            <person name="Arai W."/>
            <person name="Tsubouchi T."/>
            <person name="Morono Y."/>
            <person name="Uchiyama I."/>
            <person name="Ito T."/>
            <person name="Fujiyama A."/>
            <person name="Inagaki F."/>
            <person name="Takami H."/>
        </authorList>
    </citation>
    <scope>NUCLEOTIDE SEQUENCE</scope>
    <source>
        <strain evidence="2">Expedition CK06-06</strain>
    </source>
</reference>
<dbReference type="Gene3D" id="1.20.1640.10">
    <property type="entry name" value="Multidrug efflux transporter AcrB transmembrane domain"/>
    <property type="match status" value="1"/>
</dbReference>
<dbReference type="PRINTS" id="PR00702">
    <property type="entry name" value="ACRIFLAVINRP"/>
</dbReference>
<keyword evidence="1" id="KW-0812">Transmembrane</keyword>
<name>X0Z3Z3_9ZZZZ</name>
<feature type="transmembrane region" description="Helical" evidence="1">
    <location>
        <begin position="12"/>
        <end position="30"/>
    </location>
</feature>
<dbReference type="EMBL" id="BART01007819">
    <property type="protein sequence ID" value="GAG64075.1"/>
    <property type="molecule type" value="Genomic_DNA"/>
</dbReference>
<protein>
    <recommendedName>
        <fullName evidence="3">Acriflavin resistance protein</fullName>
    </recommendedName>
</protein>
<dbReference type="GO" id="GO:0042910">
    <property type="term" value="F:xenobiotic transmembrane transporter activity"/>
    <property type="evidence" value="ECO:0007669"/>
    <property type="project" value="TreeGrafter"/>
</dbReference>
<dbReference type="Gene3D" id="3.30.70.1430">
    <property type="entry name" value="Multidrug efflux transporter AcrB pore domain"/>
    <property type="match status" value="1"/>
</dbReference>
<organism evidence="2">
    <name type="scientific">marine sediment metagenome</name>
    <dbReference type="NCBI Taxonomy" id="412755"/>
    <lineage>
        <taxon>unclassified sequences</taxon>
        <taxon>metagenomes</taxon>
        <taxon>ecological metagenomes</taxon>
    </lineage>
</organism>
<comment type="caution">
    <text evidence="2">The sequence shown here is derived from an EMBL/GenBank/DDBJ whole genome shotgun (WGS) entry which is preliminary data.</text>
</comment>
<sequence length="59" mass="6519">MILNQMALKRQVTVLALLVIIVVAGLYSYATLPRESFPDITIPYVFVTTTYEGVAPADM</sequence>
<gene>
    <name evidence="2" type="ORF">S01H4_17719</name>
</gene>
<dbReference type="Pfam" id="PF00873">
    <property type="entry name" value="ACR_tran"/>
    <property type="match status" value="1"/>
</dbReference>
<keyword evidence="1" id="KW-0472">Membrane</keyword>
<feature type="non-terminal residue" evidence="2">
    <location>
        <position position="59"/>
    </location>
</feature>
<dbReference type="PANTHER" id="PTHR32063">
    <property type="match status" value="1"/>
</dbReference>
<evidence type="ECO:0000256" key="1">
    <source>
        <dbReference type="SAM" id="Phobius"/>
    </source>
</evidence>
<dbReference type="AlphaFoldDB" id="X0Z3Z3"/>
<dbReference type="GO" id="GO:0005886">
    <property type="term" value="C:plasma membrane"/>
    <property type="evidence" value="ECO:0007669"/>
    <property type="project" value="TreeGrafter"/>
</dbReference>